<dbReference type="RefSeq" id="WP_307236939.1">
    <property type="nucleotide sequence ID" value="NZ_JAUSUZ010000001.1"/>
</dbReference>
<evidence type="ECO:0000313" key="2">
    <source>
        <dbReference type="Proteomes" id="UP001240236"/>
    </source>
</evidence>
<evidence type="ECO:0000313" key="1">
    <source>
        <dbReference type="EMBL" id="MDQ0364962.1"/>
    </source>
</evidence>
<gene>
    <name evidence="1" type="ORF">J2S42_001631</name>
</gene>
<sequence length="260" mass="28316">MGKTALAVHAAARLSHSFPDGHYFVDLRGLSPQPLPPIDVLAQLIRAVSPRTRVIPPRLAEVTDLWCGVSHGKRVLLVLDNAAGLRVSAAFALSYDLLSPDAQRLFRRLPMAAGDTTGIETAAEISATGQRLRTWLLSTTIAAGRWFEPDPAAAESAWPETVPSADAAEAWLPAEADAWLAALREAAQAGEHRMVVDVTEALHRYSDRWLHGHRWHDVFTLSVNSARRLGDAHLQATQLGYLAWTPAGLRRRPRSGAAAR</sequence>
<dbReference type="SUPFAM" id="SSF52540">
    <property type="entry name" value="P-loop containing nucleoside triphosphate hydrolases"/>
    <property type="match status" value="1"/>
</dbReference>
<dbReference type="AlphaFoldDB" id="A0AAE3VWM6"/>
<dbReference type="Proteomes" id="UP001240236">
    <property type="component" value="Unassembled WGS sequence"/>
</dbReference>
<reference evidence="1 2" key="1">
    <citation type="submission" date="2023-07" db="EMBL/GenBank/DDBJ databases">
        <title>Sequencing the genomes of 1000 actinobacteria strains.</title>
        <authorList>
            <person name="Klenk H.-P."/>
        </authorList>
    </citation>
    <scope>NUCLEOTIDE SEQUENCE [LARGE SCALE GENOMIC DNA]</scope>
    <source>
        <strain evidence="1 2">DSM 44709</strain>
    </source>
</reference>
<accession>A0AAE3VWM6</accession>
<dbReference type="Gene3D" id="3.40.50.300">
    <property type="entry name" value="P-loop containing nucleotide triphosphate hydrolases"/>
    <property type="match status" value="1"/>
</dbReference>
<organism evidence="1 2">
    <name type="scientific">Catenuloplanes indicus</name>
    <dbReference type="NCBI Taxonomy" id="137267"/>
    <lineage>
        <taxon>Bacteria</taxon>
        <taxon>Bacillati</taxon>
        <taxon>Actinomycetota</taxon>
        <taxon>Actinomycetes</taxon>
        <taxon>Micromonosporales</taxon>
        <taxon>Micromonosporaceae</taxon>
        <taxon>Catenuloplanes</taxon>
    </lineage>
</organism>
<keyword evidence="2" id="KW-1185">Reference proteome</keyword>
<proteinExistence type="predicted"/>
<name>A0AAE3VWM6_9ACTN</name>
<comment type="caution">
    <text evidence="1">The sequence shown here is derived from an EMBL/GenBank/DDBJ whole genome shotgun (WGS) entry which is preliminary data.</text>
</comment>
<dbReference type="InterPro" id="IPR027417">
    <property type="entry name" value="P-loop_NTPase"/>
</dbReference>
<dbReference type="EMBL" id="JAUSUZ010000001">
    <property type="protein sequence ID" value="MDQ0364962.1"/>
    <property type="molecule type" value="Genomic_DNA"/>
</dbReference>
<protein>
    <submittedName>
        <fullName evidence="1">Nucleic acid-binding protein</fullName>
    </submittedName>
</protein>